<dbReference type="Proteomes" id="UP000619761">
    <property type="component" value="Unassembled WGS sequence"/>
</dbReference>
<dbReference type="Pfam" id="PF02954">
    <property type="entry name" value="HTH_8"/>
    <property type="match status" value="1"/>
</dbReference>
<evidence type="ECO:0000256" key="1">
    <source>
        <dbReference type="ARBA" id="ARBA00008559"/>
    </source>
</evidence>
<dbReference type="EMBL" id="BMYZ01000001">
    <property type="protein sequence ID" value="GGY67696.1"/>
    <property type="molecule type" value="Genomic_DNA"/>
</dbReference>
<dbReference type="PIRSF" id="PIRSF002097">
    <property type="entry name" value="DNA-binding_Fis"/>
    <property type="match status" value="1"/>
</dbReference>
<dbReference type="SUPFAM" id="SSF46689">
    <property type="entry name" value="Homeodomain-like"/>
    <property type="match status" value="1"/>
</dbReference>
<keyword evidence="2" id="KW-0238">DNA-binding</keyword>
<accession>A0ABQ3ATW5</accession>
<dbReference type="InterPro" id="IPR050207">
    <property type="entry name" value="Trans_regulatory_Fis"/>
</dbReference>
<name>A0ABQ3ATW5_9GAMM</name>
<dbReference type="InterPro" id="IPR002197">
    <property type="entry name" value="HTH_Fis"/>
</dbReference>
<dbReference type="PANTHER" id="PTHR47918:SF1">
    <property type="entry name" value="DNA-BINDING PROTEIN FIS"/>
    <property type="match status" value="1"/>
</dbReference>
<proteinExistence type="inferred from homology"/>
<evidence type="ECO:0000256" key="3">
    <source>
        <dbReference type="ARBA" id="ARBA00029540"/>
    </source>
</evidence>
<dbReference type="Gene3D" id="1.10.10.60">
    <property type="entry name" value="Homeodomain-like"/>
    <property type="match status" value="1"/>
</dbReference>
<evidence type="ECO:0000313" key="6">
    <source>
        <dbReference type="Proteomes" id="UP000619761"/>
    </source>
</evidence>
<feature type="domain" description="DNA binding HTH" evidence="4">
    <location>
        <begin position="56"/>
        <end position="96"/>
    </location>
</feature>
<dbReference type="InterPro" id="IPR009057">
    <property type="entry name" value="Homeodomain-like_sf"/>
</dbReference>
<dbReference type="NCBIfam" id="NF001659">
    <property type="entry name" value="PRK00430.1"/>
    <property type="match status" value="1"/>
</dbReference>
<organism evidence="5 6">
    <name type="scientific">Cellvibrio zantedeschiae</name>
    <dbReference type="NCBI Taxonomy" id="1237077"/>
    <lineage>
        <taxon>Bacteria</taxon>
        <taxon>Pseudomonadati</taxon>
        <taxon>Pseudomonadota</taxon>
        <taxon>Gammaproteobacteria</taxon>
        <taxon>Cellvibrionales</taxon>
        <taxon>Cellvibrionaceae</taxon>
        <taxon>Cellvibrio</taxon>
    </lineage>
</organism>
<evidence type="ECO:0000259" key="4">
    <source>
        <dbReference type="Pfam" id="PF02954"/>
    </source>
</evidence>
<dbReference type="RefSeq" id="WP_189416427.1">
    <property type="nucleotide sequence ID" value="NZ_BMYZ01000001.1"/>
</dbReference>
<protein>
    <recommendedName>
        <fullName evidence="3">Putative Fis-like DNA-binding protein</fullName>
    </recommendedName>
</protein>
<dbReference type="PRINTS" id="PR01591">
    <property type="entry name" value="DNABINDNGFIS"/>
</dbReference>
<dbReference type="PRINTS" id="PR01590">
    <property type="entry name" value="HTHFIS"/>
</dbReference>
<dbReference type="PANTHER" id="PTHR47918">
    <property type="entry name" value="DNA-BINDING PROTEIN FIS"/>
    <property type="match status" value="1"/>
</dbReference>
<evidence type="ECO:0000313" key="5">
    <source>
        <dbReference type="EMBL" id="GGY67696.1"/>
    </source>
</evidence>
<dbReference type="InterPro" id="IPR005412">
    <property type="entry name" value="Fis_DNA-bd"/>
</dbReference>
<keyword evidence="6" id="KW-1185">Reference proteome</keyword>
<evidence type="ECO:0000256" key="2">
    <source>
        <dbReference type="ARBA" id="ARBA00023125"/>
    </source>
</evidence>
<gene>
    <name evidence="5" type="ORF">GCM10011613_09840</name>
</gene>
<sequence>MNTATFITQPVNTNNAQNLNQTAQQQSLRACVEQAMENYFKHLDGQSVSDVYEMVMAEVEAPMLEIVLKYTRHNQTRAAQVLGLNRGTLRKKLKQYGLL</sequence>
<reference evidence="6" key="1">
    <citation type="journal article" date="2019" name="Int. J. Syst. Evol. Microbiol.">
        <title>The Global Catalogue of Microorganisms (GCM) 10K type strain sequencing project: providing services to taxonomists for standard genome sequencing and annotation.</title>
        <authorList>
            <consortium name="The Broad Institute Genomics Platform"/>
            <consortium name="The Broad Institute Genome Sequencing Center for Infectious Disease"/>
            <person name="Wu L."/>
            <person name="Ma J."/>
        </authorList>
    </citation>
    <scope>NUCLEOTIDE SEQUENCE [LARGE SCALE GENOMIC DNA]</scope>
    <source>
        <strain evidence="6">KCTC 32239</strain>
    </source>
</reference>
<comment type="similarity">
    <text evidence="1">Belongs to the transcriptional regulatory Fis family.</text>
</comment>
<comment type="caution">
    <text evidence="5">The sequence shown here is derived from an EMBL/GenBank/DDBJ whole genome shotgun (WGS) entry which is preliminary data.</text>
</comment>